<dbReference type="EMBL" id="CP045997">
    <property type="protein sequence ID" value="QHV95366.1"/>
    <property type="molecule type" value="Genomic_DNA"/>
</dbReference>
<dbReference type="PROSITE" id="PS50930">
    <property type="entry name" value="HTH_LYTTR"/>
    <property type="match status" value="1"/>
</dbReference>
<feature type="domain" description="HTH LytTR-type" evidence="1">
    <location>
        <begin position="1"/>
        <end position="37"/>
    </location>
</feature>
<dbReference type="Gene3D" id="2.40.50.1020">
    <property type="entry name" value="LytTr DNA-binding domain"/>
    <property type="match status" value="1"/>
</dbReference>
<evidence type="ECO:0000313" key="3">
    <source>
        <dbReference type="Proteomes" id="UP000464577"/>
    </source>
</evidence>
<dbReference type="GO" id="GO:0003677">
    <property type="term" value="F:DNA binding"/>
    <property type="evidence" value="ECO:0007669"/>
    <property type="project" value="InterPro"/>
</dbReference>
<accession>A0A6P1VVG7</accession>
<dbReference type="InterPro" id="IPR007492">
    <property type="entry name" value="LytTR_DNA-bd_dom"/>
</dbReference>
<dbReference type="RefSeq" id="WP_162385778.1">
    <property type="nucleotide sequence ID" value="NZ_CP045997.1"/>
</dbReference>
<dbReference type="Pfam" id="PF04397">
    <property type="entry name" value="LytTR"/>
    <property type="match status" value="1"/>
</dbReference>
<evidence type="ECO:0000259" key="1">
    <source>
        <dbReference type="PROSITE" id="PS50930"/>
    </source>
</evidence>
<organism evidence="2 3">
    <name type="scientific">Spirosoma endbachense</name>
    <dbReference type="NCBI Taxonomy" id="2666025"/>
    <lineage>
        <taxon>Bacteria</taxon>
        <taxon>Pseudomonadati</taxon>
        <taxon>Bacteroidota</taxon>
        <taxon>Cytophagia</taxon>
        <taxon>Cytophagales</taxon>
        <taxon>Cytophagaceae</taxon>
        <taxon>Spirosoma</taxon>
    </lineage>
</organism>
<proteinExistence type="predicted"/>
<dbReference type="KEGG" id="senf:GJR95_10245"/>
<sequence>MTLLPLSRLLEKLPARQFMRVHRSYIVALSRIDSIERNRIHIGQVTLPIGEI</sequence>
<evidence type="ECO:0000313" key="2">
    <source>
        <dbReference type="EMBL" id="QHV95366.1"/>
    </source>
</evidence>
<gene>
    <name evidence="2" type="ORF">GJR95_10245</name>
</gene>
<protein>
    <recommendedName>
        <fullName evidence="1">HTH LytTR-type domain-containing protein</fullName>
    </recommendedName>
</protein>
<name>A0A6P1VVG7_9BACT</name>
<dbReference type="Proteomes" id="UP000464577">
    <property type="component" value="Chromosome"/>
</dbReference>
<keyword evidence="3" id="KW-1185">Reference proteome</keyword>
<reference evidence="2 3" key="1">
    <citation type="submission" date="2019-11" db="EMBL/GenBank/DDBJ databases">
        <title>Spirosoma endbachense sp. nov., isolated from a natural salt meadow.</title>
        <authorList>
            <person name="Rojas J."/>
            <person name="Ambika Manirajan B."/>
            <person name="Ratering S."/>
            <person name="Suarez C."/>
            <person name="Geissler-Plaum R."/>
            <person name="Schnell S."/>
        </authorList>
    </citation>
    <scope>NUCLEOTIDE SEQUENCE [LARGE SCALE GENOMIC DNA]</scope>
    <source>
        <strain evidence="2 3">I-24</strain>
    </source>
</reference>
<dbReference type="AlphaFoldDB" id="A0A6P1VVG7"/>